<comment type="catalytic activity">
    <reaction evidence="1 7">
        <text>Cleavage of hydrophobic, N-terminal signal or leader sequences from secreted and periplasmic proteins.</text>
        <dbReference type="EC" id="3.4.21.89"/>
    </reaction>
</comment>
<dbReference type="InterPro" id="IPR019758">
    <property type="entry name" value="Pept_S26A_signal_pept_1_CS"/>
</dbReference>
<dbReference type="RefSeq" id="WP_050046701.1">
    <property type="nucleotide sequence ID" value="NZ_JHEG04000001.1"/>
</dbReference>
<dbReference type="AlphaFoldDB" id="A0A8S9T9N6"/>
<gene>
    <name evidence="9" type="primary">lepB</name>
    <name evidence="9" type="ORF">DA73_0400030150</name>
</gene>
<evidence type="ECO:0000256" key="2">
    <source>
        <dbReference type="ARBA" id="ARBA00004401"/>
    </source>
</evidence>
<dbReference type="GO" id="GO:0009003">
    <property type="term" value="F:signal peptidase activity"/>
    <property type="evidence" value="ECO:0007669"/>
    <property type="project" value="UniProtKB-EC"/>
</dbReference>
<dbReference type="PANTHER" id="PTHR43390:SF1">
    <property type="entry name" value="CHLOROPLAST PROCESSING PEPTIDASE"/>
    <property type="match status" value="1"/>
</dbReference>
<dbReference type="CDD" id="cd06530">
    <property type="entry name" value="S26_SPase_I"/>
    <property type="match status" value="1"/>
</dbReference>
<evidence type="ECO:0000313" key="9">
    <source>
        <dbReference type="EMBL" id="KAF3889271.1"/>
    </source>
</evidence>
<protein>
    <recommendedName>
        <fullName evidence="4 7">Signal peptidase I</fullName>
        <ecNumber evidence="4 7">3.4.21.89</ecNumber>
    </recommendedName>
</protein>
<dbReference type="GO" id="GO:0005886">
    <property type="term" value="C:plasma membrane"/>
    <property type="evidence" value="ECO:0007669"/>
    <property type="project" value="UniProtKB-SubCell"/>
</dbReference>
<comment type="caution">
    <text evidence="9">The sequence shown here is derived from an EMBL/GenBank/DDBJ whole genome shotgun (WGS) entry which is preliminary data.</text>
</comment>
<dbReference type="PRINTS" id="PR00727">
    <property type="entry name" value="LEADERPTASE"/>
</dbReference>
<sequence>MSVLNERQPNEIQSGNFWIEFVKTIIFSLVIAFGIRTFIIEPRYVPSGSMEPTIQPGEHLLIDKLSYDFTSPKRGDIVVFNPTKTLEEDNFHDAFIKRVIGLPGDKVDVKNGQVFINNVPIKENYIEAKPDYTWGPVIVPANSYLVLGDNRNDSFDSHYWGFVPRNKIVGRAIFSFWPFNQIGGIHRPTYNLNTINANKKV</sequence>
<keyword evidence="7" id="KW-0472">Membrane</keyword>
<evidence type="ECO:0000256" key="7">
    <source>
        <dbReference type="RuleBase" id="RU362042"/>
    </source>
</evidence>
<reference evidence="9" key="1">
    <citation type="journal article" date="2015" name="Genome Announc.">
        <title>Draft Genome Sequence of Tolypothrix boutellei Strain VB521301.</title>
        <authorList>
            <person name="Chandrababunaidu M.M."/>
            <person name="Singh D."/>
            <person name="Sen D."/>
            <person name="Bhan S."/>
            <person name="Das S."/>
            <person name="Gupta A."/>
            <person name="Adhikary S.P."/>
            <person name="Tripathy S."/>
        </authorList>
    </citation>
    <scope>NUCLEOTIDE SEQUENCE</scope>
    <source>
        <strain evidence="9">VB521301</strain>
    </source>
</reference>
<evidence type="ECO:0000256" key="3">
    <source>
        <dbReference type="ARBA" id="ARBA00009370"/>
    </source>
</evidence>
<dbReference type="PANTHER" id="PTHR43390">
    <property type="entry name" value="SIGNAL PEPTIDASE I"/>
    <property type="match status" value="1"/>
</dbReference>
<dbReference type="EMBL" id="JHEG04000001">
    <property type="protein sequence ID" value="KAF3889271.1"/>
    <property type="molecule type" value="Genomic_DNA"/>
</dbReference>
<evidence type="ECO:0000256" key="4">
    <source>
        <dbReference type="ARBA" id="ARBA00013208"/>
    </source>
</evidence>
<dbReference type="PROSITE" id="PS00760">
    <property type="entry name" value="SPASE_I_2"/>
    <property type="match status" value="1"/>
</dbReference>
<dbReference type="InterPro" id="IPR019533">
    <property type="entry name" value="Peptidase_S26"/>
</dbReference>
<dbReference type="GO" id="GO:0006465">
    <property type="term" value="P:signal peptide processing"/>
    <property type="evidence" value="ECO:0007669"/>
    <property type="project" value="InterPro"/>
</dbReference>
<dbReference type="PROSITE" id="PS00761">
    <property type="entry name" value="SPASE_I_3"/>
    <property type="match status" value="1"/>
</dbReference>
<accession>A0A8S9T9N6</accession>
<reference evidence="9" key="2">
    <citation type="submission" date="2019-11" db="EMBL/GenBank/DDBJ databases">
        <title>Improved Assembly of Tolypothrix boutellei genome.</title>
        <authorList>
            <person name="Sarangi A.N."/>
            <person name="Mukherjee M."/>
            <person name="Ghosh S."/>
            <person name="Singh D."/>
            <person name="Das A."/>
            <person name="Kant S."/>
            <person name="Prusty A."/>
            <person name="Tripathy S."/>
        </authorList>
    </citation>
    <scope>NUCLEOTIDE SEQUENCE</scope>
    <source>
        <strain evidence="9">VB521301</strain>
    </source>
</reference>
<dbReference type="InterPro" id="IPR000223">
    <property type="entry name" value="Pept_S26A_signal_pept_1"/>
</dbReference>
<dbReference type="SUPFAM" id="SSF51306">
    <property type="entry name" value="LexA/Signal peptidase"/>
    <property type="match status" value="1"/>
</dbReference>
<proteinExistence type="inferred from homology"/>
<dbReference type="InterPro" id="IPR019757">
    <property type="entry name" value="Pept_S26A_signal_pept_1_Lys-AS"/>
</dbReference>
<evidence type="ECO:0000313" key="10">
    <source>
        <dbReference type="Proteomes" id="UP000029738"/>
    </source>
</evidence>
<feature type="transmembrane region" description="Helical" evidence="7">
    <location>
        <begin position="21"/>
        <end position="39"/>
    </location>
</feature>
<evidence type="ECO:0000256" key="5">
    <source>
        <dbReference type="ARBA" id="ARBA00022801"/>
    </source>
</evidence>
<name>A0A8S9T9N6_9CYAN</name>
<keyword evidence="5 7" id="KW-0378">Hydrolase</keyword>
<evidence type="ECO:0000256" key="6">
    <source>
        <dbReference type="PIRSR" id="PIRSR600223-1"/>
    </source>
</evidence>
<feature type="domain" description="Peptidase S26" evidence="8">
    <location>
        <begin position="18"/>
        <end position="177"/>
    </location>
</feature>
<keyword evidence="7" id="KW-1133">Transmembrane helix</keyword>
<feature type="active site" evidence="6">
    <location>
        <position position="49"/>
    </location>
</feature>
<dbReference type="GO" id="GO:0004252">
    <property type="term" value="F:serine-type endopeptidase activity"/>
    <property type="evidence" value="ECO:0007669"/>
    <property type="project" value="InterPro"/>
</dbReference>
<feature type="active site" evidence="6">
    <location>
        <position position="97"/>
    </location>
</feature>
<dbReference type="InterPro" id="IPR036286">
    <property type="entry name" value="LexA/Signal_pep-like_sf"/>
</dbReference>
<keyword evidence="7" id="KW-0645">Protease</keyword>
<dbReference type="Pfam" id="PF10502">
    <property type="entry name" value="Peptidase_S26"/>
    <property type="match status" value="1"/>
</dbReference>
<dbReference type="EC" id="3.4.21.89" evidence="4 7"/>
<evidence type="ECO:0000256" key="1">
    <source>
        <dbReference type="ARBA" id="ARBA00000677"/>
    </source>
</evidence>
<dbReference type="Gene3D" id="2.10.109.10">
    <property type="entry name" value="Umud Fragment, subunit A"/>
    <property type="match status" value="1"/>
</dbReference>
<keyword evidence="10" id="KW-1185">Reference proteome</keyword>
<dbReference type="Proteomes" id="UP000029738">
    <property type="component" value="Unassembled WGS sequence"/>
</dbReference>
<dbReference type="OrthoDB" id="9802919at2"/>
<organism evidence="9 10">
    <name type="scientific">Tolypothrix bouteillei VB521301</name>
    <dbReference type="NCBI Taxonomy" id="1479485"/>
    <lineage>
        <taxon>Bacteria</taxon>
        <taxon>Bacillati</taxon>
        <taxon>Cyanobacteriota</taxon>
        <taxon>Cyanophyceae</taxon>
        <taxon>Nostocales</taxon>
        <taxon>Tolypothrichaceae</taxon>
        <taxon>Tolypothrix</taxon>
    </lineage>
</organism>
<evidence type="ECO:0000259" key="8">
    <source>
        <dbReference type="Pfam" id="PF10502"/>
    </source>
</evidence>
<comment type="subcellular location">
    <subcellularLocation>
        <location evidence="2">Cell membrane</location>
        <topology evidence="2">Single-pass type II membrane protein</topology>
    </subcellularLocation>
    <subcellularLocation>
        <location evidence="7">Membrane</location>
        <topology evidence="7">Single-pass type II membrane protein</topology>
    </subcellularLocation>
</comment>
<comment type="similarity">
    <text evidence="3 7">Belongs to the peptidase S26 family.</text>
</comment>
<keyword evidence="7" id="KW-0812">Transmembrane</keyword>
<dbReference type="NCBIfam" id="TIGR02227">
    <property type="entry name" value="sigpep_I_bact"/>
    <property type="match status" value="1"/>
</dbReference>